<evidence type="ECO:0000259" key="2">
    <source>
        <dbReference type="SMART" id="SM00941"/>
    </source>
</evidence>
<keyword evidence="1" id="KW-0808">Transferase</keyword>
<dbReference type="InterPro" id="IPR036566">
    <property type="entry name" value="PYNP-like_C_sf"/>
</dbReference>
<reference evidence="3" key="1">
    <citation type="submission" date="2020-10" db="EMBL/GenBank/DDBJ databases">
        <authorList>
            <person name="Gilroy R."/>
        </authorList>
    </citation>
    <scope>NUCLEOTIDE SEQUENCE</scope>
    <source>
        <strain evidence="3">35461</strain>
    </source>
</reference>
<evidence type="ECO:0000313" key="3">
    <source>
        <dbReference type="EMBL" id="HIV08824.1"/>
    </source>
</evidence>
<sequence>PAPRGGYVAHVDAEAIGRVALELGAGRVKVTDTPDPAAGLDALLQQGDRVEPGQPLGYLCADTEARAADLLQKAASAFTFSATPPPERVLVAETIIA</sequence>
<dbReference type="EMBL" id="DVOR01000057">
    <property type="protein sequence ID" value="HIV08824.1"/>
    <property type="molecule type" value="Genomic_DNA"/>
</dbReference>
<name>A0A9D1NLD4_9BACT</name>
<dbReference type="InterPro" id="IPR000053">
    <property type="entry name" value="Thymidine/pyrmidine_PPase"/>
</dbReference>
<dbReference type="GO" id="GO:0006206">
    <property type="term" value="P:pyrimidine nucleobase metabolic process"/>
    <property type="evidence" value="ECO:0007669"/>
    <property type="project" value="InterPro"/>
</dbReference>
<protein>
    <submittedName>
        <fullName evidence="3">Thymidine phosphorylase</fullName>
    </submittedName>
</protein>
<dbReference type="SUPFAM" id="SSF54680">
    <property type="entry name" value="Pyrimidine nucleoside phosphorylase C-terminal domain"/>
    <property type="match status" value="1"/>
</dbReference>
<evidence type="ECO:0000313" key="4">
    <source>
        <dbReference type="Proteomes" id="UP000886845"/>
    </source>
</evidence>
<evidence type="ECO:0000256" key="1">
    <source>
        <dbReference type="ARBA" id="ARBA00022679"/>
    </source>
</evidence>
<dbReference type="GO" id="GO:0005829">
    <property type="term" value="C:cytosol"/>
    <property type="evidence" value="ECO:0007669"/>
    <property type="project" value="TreeGrafter"/>
</dbReference>
<dbReference type="GO" id="GO:0006213">
    <property type="term" value="P:pyrimidine nucleoside metabolic process"/>
    <property type="evidence" value="ECO:0007669"/>
    <property type="project" value="InterPro"/>
</dbReference>
<dbReference type="SMART" id="SM00941">
    <property type="entry name" value="PYNP_C"/>
    <property type="match status" value="1"/>
</dbReference>
<dbReference type="Gene3D" id="3.90.1170.30">
    <property type="entry name" value="Pyrimidine nucleoside phosphorylase-like, C-terminal domain"/>
    <property type="match status" value="1"/>
</dbReference>
<reference evidence="3" key="2">
    <citation type="journal article" date="2021" name="PeerJ">
        <title>Extensive microbial diversity within the chicken gut microbiome revealed by metagenomics and culture.</title>
        <authorList>
            <person name="Gilroy R."/>
            <person name="Ravi A."/>
            <person name="Getino M."/>
            <person name="Pursley I."/>
            <person name="Horton D.L."/>
            <person name="Alikhan N.F."/>
            <person name="Baker D."/>
            <person name="Gharbi K."/>
            <person name="Hall N."/>
            <person name="Watson M."/>
            <person name="Adriaenssens E.M."/>
            <person name="Foster-Nyarko E."/>
            <person name="Jarju S."/>
            <person name="Secka A."/>
            <person name="Antonio M."/>
            <person name="Oren A."/>
            <person name="Chaudhuri R.R."/>
            <person name="La Ragione R."/>
            <person name="Hildebrand F."/>
            <person name="Pallen M.J."/>
        </authorList>
    </citation>
    <scope>NUCLEOTIDE SEQUENCE</scope>
    <source>
        <strain evidence="3">35461</strain>
    </source>
</reference>
<dbReference type="PANTHER" id="PTHR10515">
    <property type="entry name" value="THYMIDINE PHOSPHORYLASE"/>
    <property type="match status" value="1"/>
</dbReference>
<comment type="caution">
    <text evidence="3">The sequence shown here is derived from an EMBL/GenBank/DDBJ whole genome shotgun (WGS) entry which is preliminary data.</text>
</comment>
<dbReference type="PANTHER" id="PTHR10515:SF0">
    <property type="entry name" value="THYMIDINE PHOSPHORYLASE"/>
    <property type="match status" value="1"/>
</dbReference>
<gene>
    <name evidence="3" type="ORF">IAC79_01750</name>
</gene>
<feature type="domain" description="Pyrimidine nucleoside phosphorylase C-terminal" evidence="2">
    <location>
        <begin position="7"/>
        <end position="81"/>
    </location>
</feature>
<dbReference type="AlphaFoldDB" id="A0A9D1NLD4"/>
<dbReference type="Pfam" id="PF07831">
    <property type="entry name" value="PYNP_C"/>
    <property type="match status" value="1"/>
</dbReference>
<organism evidence="3 4">
    <name type="scientific">Candidatus Spyradenecus faecavium</name>
    <dbReference type="NCBI Taxonomy" id="2840947"/>
    <lineage>
        <taxon>Bacteria</taxon>
        <taxon>Pseudomonadati</taxon>
        <taxon>Lentisphaerota</taxon>
        <taxon>Lentisphaeria</taxon>
        <taxon>Lentisphaerales</taxon>
        <taxon>Lentisphaeraceae</taxon>
        <taxon>Lentisphaeraceae incertae sedis</taxon>
        <taxon>Candidatus Spyradenecus</taxon>
    </lineage>
</organism>
<proteinExistence type="predicted"/>
<accession>A0A9D1NLD4</accession>
<dbReference type="InterPro" id="IPR013102">
    <property type="entry name" value="PYNP_C"/>
</dbReference>
<dbReference type="Proteomes" id="UP000886845">
    <property type="component" value="Unassembled WGS sequence"/>
</dbReference>
<feature type="non-terminal residue" evidence="3">
    <location>
        <position position="1"/>
    </location>
</feature>
<dbReference type="GO" id="GO:0016763">
    <property type="term" value="F:pentosyltransferase activity"/>
    <property type="evidence" value="ECO:0007669"/>
    <property type="project" value="InterPro"/>
</dbReference>
<dbReference type="GO" id="GO:0004645">
    <property type="term" value="F:1,4-alpha-oligoglucan phosphorylase activity"/>
    <property type="evidence" value="ECO:0007669"/>
    <property type="project" value="InterPro"/>
</dbReference>